<feature type="domain" description="Major facilitator superfamily (MFS) profile" evidence="9">
    <location>
        <begin position="12"/>
        <end position="457"/>
    </location>
</feature>
<dbReference type="OrthoDB" id="6612291at2759"/>
<comment type="similarity">
    <text evidence="2 7">Belongs to the major facilitator superfamily. Sugar transporter (TC 2.A.1.1) family.</text>
</comment>
<dbReference type="NCBIfam" id="TIGR00879">
    <property type="entry name" value="SP"/>
    <property type="match status" value="1"/>
</dbReference>
<keyword evidence="3 7" id="KW-0813">Transport</keyword>
<evidence type="ECO:0000256" key="7">
    <source>
        <dbReference type="RuleBase" id="RU003346"/>
    </source>
</evidence>
<proteinExistence type="inferred from homology"/>
<feature type="transmembrane region" description="Helical" evidence="8">
    <location>
        <begin position="9"/>
        <end position="31"/>
    </location>
</feature>
<evidence type="ECO:0000259" key="9">
    <source>
        <dbReference type="PROSITE" id="PS50850"/>
    </source>
</evidence>
<dbReference type="Pfam" id="PF00083">
    <property type="entry name" value="Sugar_tr"/>
    <property type="match status" value="1"/>
</dbReference>
<sequence length="476" mass="52671">MMPLGRLRAYWLGAVVCMGGFLFGYDSGIAGGVLTMSSFQRDFGFSKHDKTFVSAMVVSLQQLGAFVACFCIWPFTQRLGRRRAIAICSFIFCIGAIMQTVKSHSRSVFYVGRVIAGLGLGGASVVVPMYSSEMTPKEIRGQVGSLFQLMFTLGIFVSYWVDWGVARNYPKTSSSMWMIPVGLQILWAALLGLGMFTLKESARWLTARGHHDQAWESLKWIRADDGSAVQREMEEIQRGVEHEALAREGFHMTEMVRGPNVRRTLTAIAVFTCQQATGATAFAYYGPQYFKLLVGNKGNSNLLLTAIFGAIKVVACAAFILLVADRVGRRLILTLGAIFMAICQISTAAVVRTHPAEGDGTITSSGIATIALIYLFVIGYNFSWGPLPWPYVAEIFPTRTREPGIAMGVASQWLFSFVFTLTTPYMIRDMKWGTFLLWGIFDLAIAAFSWFALTETRGKSLEEITRMNSIDQKLGD</sequence>
<dbReference type="GO" id="GO:0005351">
    <property type="term" value="F:carbohydrate:proton symporter activity"/>
    <property type="evidence" value="ECO:0007669"/>
    <property type="project" value="TreeGrafter"/>
</dbReference>
<dbReference type="PRINTS" id="PR00171">
    <property type="entry name" value="SUGRTRNSPORT"/>
</dbReference>
<feature type="transmembrane region" description="Helical" evidence="8">
    <location>
        <begin position="84"/>
        <end position="101"/>
    </location>
</feature>
<dbReference type="PROSITE" id="PS50850">
    <property type="entry name" value="MFS"/>
    <property type="match status" value="1"/>
</dbReference>
<dbReference type="PROSITE" id="PS00217">
    <property type="entry name" value="SUGAR_TRANSPORT_2"/>
    <property type="match status" value="1"/>
</dbReference>
<reference evidence="10" key="1">
    <citation type="journal article" date="2020" name="Stud. Mycol.">
        <title>101 Dothideomycetes genomes: a test case for predicting lifestyles and emergence of pathogens.</title>
        <authorList>
            <person name="Haridas S."/>
            <person name="Albert R."/>
            <person name="Binder M."/>
            <person name="Bloem J."/>
            <person name="Labutti K."/>
            <person name="Salamov A."/>
            <person name="Andreopoulos B."/>
            <person name="Baker S."/>
            <person name="Barry K."/>
            <person name="Bills G."/>
            <person name="Bluhm B."/>
            <person name="Cannon C."/>
            <person name="Castanera R."/>
            <person name="Culley D."/>
            <person name="Daum C."/>
            <person name="Ezra D."/>
            <person name="Gonzalez J."/>
            <person name="Henrissat B."/>
            <person name="Kuo A."/>
            <person name="Liang C."/>
            <person name="Lipzen A."/>
            <person name="Lutzoni F."/>
            <person name="Magnuson J."/>
            <person name="Mondo S."/>
            <person name="Nolan M."/>
            <person name="Ohm R."/>
            <person name="Pangilinan J."/>
            <person name="Park H.-J."/>
            <person name="Ramirez L."/>
            <person name="Alfaro M."/>
            <person name="Sun H."/>
            <person name="Tritt A."/>
            <person name="Yoshinaga Y."/>
            <person name="Zwiers L.-H."/>
            <person name="Turgeon B."/>
            <person name="Goodwin S."/>
            <person name="Spatafora J."/>
            <person name="Crous P."/>
            <person name="Grigoriev I."/>
        </authorList>
    </citation>
    <scope>NUCLEOTIDE SEQUENCE</scope>
    <source>
        <strain evidence="10">CBS 480.64</strain>
    </source>
</reference>
<dbReference type="InterPro" id="IPR050360">
    <property type="entry name" value="MFS_Sugar_Transporters"/>
</dbReference>
<evidence type="ECO:0000313" key="10">
    <source>
        <dbReference type="EMBL" id="KAF2860917.1"/>
    </source>
</evidence>
<comment type="subcellular location">
    <subcellularLocation>
        <location evidence="1">Membrane</location>
        <topology evidence="1">Multi-pass membrane protein</topology>
    </subcellularLocation>
</comment>
<keyword evidence="4 8" id="KW-0812">Transmembrane</keyword>
<keyword evidence="11" id="KW-1185">Reference proteome</keyword>
<evidence type="ECO:0000256" key="4">
    <source>
        <dbReference type="ARBA" id="ARBA00022692"/>
    </source>
</evidence>
<keyword evidence="5 8" id="KW-1133">Transmembrane helix</keyword>
<dbReference type="InterPro" id="IPR020846">
    <property type="entry name" value="MFS_dom"/>
</dbReference>
<dbReference type="PROSITE" id="PS00216">
    <property type="entry name" value="SUGAR_TRANSPORT_1"/>
    <property type="match status" value="1"/>
</dbReference>
<keyword evidence="10" id="KW-0762">Sugar transport</keyword>
<dbReference type="SUPFAM" id="SSF103473">
    <property type="entry name" value="MFS general substrate transporter"/>
    <property type="match status" value="1"/>
</dbReference>
<evidence type="ECO:0000256" key="5">
    <source>
        <dbReference type="ARBA" id="ARBA00022989"/>
    </source>
</evidence>
<keyword evidence="6 8" id="KW-0472">Membrane</keyword>
<dbReference type="Gene3D" id="1.20.1250.20">
    <property type="entry name" value="MFS general substrate transporter like domains"/>
    <property type="match status" value="1"/>
</dbReference>
<dbReference type="Proteomes" id="UP000799421">
    <property type="component" value="Unassembled WGS sequence"/>
</dbReference>
<feature type="transmembrane region" description="Helical" evidence="8">
    <location>
        <begin position="265"/>
        <end position="285"/>
    </location>
</feature>
<dbReference type="GO" id="GO:0016020">
    <property type="term" value="C:membrane"/>
    <property type="evidence" value="ECO:0007669"/>
    <property type="project" value="UniProtKB-SubCell"/>
</dbReference>
<dbReference type="PANTHER" id="PTHR48022:SF25">
    <property type="entry name" value="QUINATE TRANSPORTER, PUTATIVE (AFU_ORTHOLOGUE AFUA_5G12950)-RELATED"/>
    <property type="match status" value="1"/>
</dbReference>
<evidence type="ECO:0000256" key="2">
    <source>
        <dbReference type="ARBA" id="ARBA00010992"/>
    </source>
</evidence>
<gene>
    <name evidence="10" type="ORF">K470DRAFT_281833</name>
</gene>
<evidence type="ECO:0000313" key="11">
    <source>
        <dbReference type="Proteomes" id="UP000799421"/>
    </source>
</evidence>
<feature type="transmembrane region" description="Helical" evidence="8">
    <location>
        <begin position="362"/>
        <end position="383"/>
    </location>
</feature>
<feature type="transmembrane region" description="Helical" evidence="8">
    <location>
        <begin position="331"/>
        <end position="350"/>
    </location>
</feature>
<dbReference type="InterPro" id="IPR036259">
    <property type="entry name" value="MFS_trans_sf"/>
</dbReference>
<name>A0A6A7C113_9PEZI</name>
<dbReference type="AlphaFoldDB" id="A0A6A7C113"/>
<dbReference type="InterPro" id="IPR005829">
    <property type="entry name" value="Sugar_transporter_CS"/>
</dbReference>
<protein>
    <submittedName>
        <fullName evidence="10">MFS sugar transporter-like protein</fullName>
    </submittedName>
</protein>
<evidence type="ECO:0000256" key="1">
    <source>
        <dbReference type="ARBA" id="ARBA00004141"/>
    </source>
</evidence>
<feature type="transmembrane region" description="Helical" evidence="8">
    <location>
        <begin position="181"/>
        <end position="198"/>
    </location>
</feature>
<dbReference type="InterPro" id="IPR003663">
    <property type="entry name" value="Sugar/inositol_transpt"/>
</dbReference>
<evidence type="ECO:0000256" key="6">
    <source>
        <dbReference type="ARBA" id="ARBA00023136"/>
    </source>
</evidence>
<accession>A0A6A7C113</accession>
<evidence type="ECO:0000256" key="8">
    <source>
        <dbReference type="SAM" id="Phobius"/>
    </source>
</evidence>
<feature type="transmembrane region" description="Helical" evidence="8">
    <location>
        <begin position="143"/>
        <end position="161"/>
    </location>
</feature>
<dbReference type="EMBL" id="MU005977">
    <property type="protein sequence ID" value="KAF2860917.1"/>
    <property type="molecule type" value="Genomic_DNA"/>
</dbReference>
<feature type="transmembrane region" description="Helical" evidence="8">
    <location>
        <begin position="404"/>
        <end position="427"/>
    </location>
</feature>
<dbReference type="InterPro" id="IPR005828">
    <property type="entry name" value="MFS_sugar_transport-like"/>
</dbReference>
<evidence type="ECO:0000256" key="3">
    <source>
        <dbReference type="ARBA" id="ARBA00022448"/>
    </source>
</evidence>
<dbReference type="PANTHER" id="PTHR48022">
    <property type="entry name" value="PLASTIDIC GLUCOSE TRANSPORTER 4"/>
    <property type="match status" value="1"/>
</dbReference>
<dbReference type="FunFam" id="1.20.1250.20:FF:000090">
    <property type="entry name" value="MFS sugar transporter, putative"/>
    <property type="match status" value="1"/>
</dbReference>
<feature type="transmembrane region" description="Helical" evidence="8">
    <location>
        <begin position="107"/>
        <end position="131"/>
    </location>
</feature>
<feature type="transmembrane region" description="Helical" evidence="8">
    <location>
        <begin position="433"/>
        <end position="453"/>
    </location>
</feature>
<feature type="transmembrane region" description="Helical" evidence="8">
    <location>
        <begin position="51"/>
        <end position="72"/>
    </location>
</feature>
<organism evidence="10 11">
    <name type="scientific">Piedraia hortae CBS 480.64</name>
    <dbReference type="NCBI Taxonomy" id="1314780"/>
    <lineage>
        <taxon>Eukaryota</taxon>
        <taxon>Fungi</taxon>
        <taxon>Dikarya</taxon>
        <taxon>Ascomycota</taxon>
        <taxon>Pezizomycotina</taxon>
        <taxon>Dothideomycetes</taxon>
        <taxon>Dothideomycetidae</taxon>
        <taxon>Capnodiales</taxon>
        <taxon>Piedraiaceae</taxon>
        <taxon>Piedraia</taxon>
    </lineage>
</organism>
<feature type="transmembrane region" description="Helical" evidence="8">
    <location>
        <begin position="305"/>
        <end position="324"/>
    </location>
</feature>